<feature type="compositionally biased region" description="Basic and acidic residues" evidence="1">
    <location>
        <begin position="549"/>
        <end position="564"/>
    </location>
</feature>
<dbReference type="EMBL" id="RCNU01000009">
    <property type="protein sequence ID" value="RWQ93712.1"/>
    <property type="molecule type" value="Genomic_DNA"/>
</dbReference>
<dbReference type="VEuPathDB" id="FungiDB:C8Q69DRAFT_333186"/>
<keyword evidence="3" id="KW-1185">Reference proteome</keyword>
<dbReference type="AlphaFoldDB" id="A0A443HPG9"/>
<accession>A0A443HPG9</accession>
<dbReference type="RefSeq" id="XP_028483357.1">
    <property type="nucleotide sequence ID" value="XM_028627497.1"/>
</dbReference>
<name>A0A443HPG9_BYSSP</name>
<sequence>MSYYYDDRRYRSNRDRYRPTGYVEETYVDSRGGDNGRMELVRRYDDSDDEVIEEVQRDFPPGEYSYGIPRRSKTTTVREGVRRARSVGGQDPYYGGGYYRRGGHRRPRGYDDRRDRRSKYSSSSRSPSPRPRRRKSFSEQALGALGLGGVLGAAAGKNRDDDRGRPRRERRRHRRSYSYSSSPSRSRSRHRDKSEGRIAQAVKTAITAGAAEAFRLRKEPGPWNGEKGRRVLTAAIAASGVDGLIDRDPKKHTKRHIIEATLAGLAANHLLNGPASRSQSRKRGGSRGRSQSRGGIKDIASAGVLAAAGKEIYDRVRSKSRGRHRSSSRDGYDSGDESPPRDRRSRKRSRSVTDYISKGLGALGLDDGGHTSDRKSRRGRSLERYSDEDSYDDYSSEDDYRSRRDGDRNREVGRLRAPTDSTSLSTRTGGPGREGHGSNGGGGGGSNSSSDCDSDLGSSSDEKRMRKKMRRNEFLTAGLATVATIHAAHNVVKSIEKRKKRQEQLKEGKITPEEARKRKQKALLGDAASIGLAALGIKGAISEWKEAKEKREEAHKFMHECEERRRKREARRTRSHSASYPSRRHGSEYSDANPYSSRAWSDDGY</sequence>
<feature type="compositionally biased region" description="Gly residues" evidence="1">
    <location>
        <begin position="429"/>
        <end position="446"/>
    </location>
</feature>
<feature type="region of interest" description="Disordered" evidence="1">
    <location>
        <begin position="272"/>
        <end position="299"/>
    </location>
</feature>
<dbReference type="Proteomes" id="UP000283841">
    <property type="component" value="Unassembled WGS sequence"/>
</dbReference>
<feature type="region of interest" description="Disordered" evidence="1">
    <location>
        <begin position="58"/>
        <end position="136"/>
    </location>
</feature>
<evidence type="ECO:0000313" key="3">
    <source>
        <dbReference type="Proteomes" id="UP000283841"/>
    </source>
</evidence>
<evidence type="ECO:0000313" key="2">
    <source>
        <dbReference type="EMBL" id="RWQ93712.1"/>
    </source>
</evidence>
<comment type="caution">
    <text evidence="2">The sequence shown here is derived from an EMBL/GenBank/DDBJ whole genome shotgun (WGS) entry which is preliminary data.</text>
</comment>
<feature type="region of interest" description="Disordered" evidence="1">
    <location>
        <begin position="148"/>
        <end position="198"/>
    </location>
</feature>
<feature type="compositionally biased region" description="Basic and acidic residues" evidence="1">
    <location>
        <begin position="398"/>
        <end position="414"/>
    </location>
</feature>
<evidence type="ECO:0000256" key="1">
    <source>
        <dbReference type="SAM" id="MobiDB-lite"/>
    </source>
</evidence>
<feature type="compositionally biased region" description="Acidic residues" evidence="1">
    <location>
        <begin position="388"/>
        <end position="397"/>
    </location>
</feature>
<dbReference type="STRING" id="264951.A0A443HPG9"/>
<feature type="region of interest" description="Disordered" evidence="1">
    <location>
        <begin position="549"/>
        <end position="605"/>
    </location>
</feature>
<proteinExistence type="predicted"/>
<organism evidence="2 3">
    <name type="scientific">Byssochlamys spectabilis</name>
    <name type="common">Paecilomyces variotii</name>
    <dbReference type="NCBI Taxonomy" id="264951"/>
    <lineage>
        <taxon>Eukaryota</taxon>
        <taxon>Fungi</taxon>
        <taxon>Dikarya</taxon>
        <taxon>Ascomycota</taxon>
        <taxon>Pezizomycotina</taxon>
        <taxon>Eurotiomycetes</taxon>
        <taxon>Eurotiomycetidae</taxon>
        <taxon>Eurotiales</taxon>
        <taxon>Thermoascaceae</taxon>
        <taxon>Paecilomyces</taxon>
    </lineage>
</organism>
<feature type="region of interest" description="Disordered" evidence="1">
    <location>
        <begin position="315"/>
        <end position="469"/>
    </location>
</feature>
<reference evidence="2 3" key="1">
    <citation type="journal article" date="2018" name="Front. Microbiol.">
        <title>Genomic and genetic insights into a cosmopolitan fungus, Paecilomyces variotii (Eurotiales).</title>
        <authorList>
            <person name="Urquhart A.S."/>
            <person name="Mondo S.J."/>
            <person name="Makela M.R."/>
            <person name="Hane J.K."/>
            <person name="Wiebenga A."/>
            <person name="He G."/>
            <person name="Mihaltcheva S."/>
            <person name="Pangilinan J."/>
            <person name="Lipzen A."/>
            <person name="Barry K."/>
            <person name="de Vries R.P."/>
            <person name="Grigoriev I.V."/>
            <person name="Idnurm A."/>
        </authorList>
    </citation>
    <scope>NUCLEOTIDE SEQUENCE [LARGE SCALE GENOMIC DNA]</scope>
    <source>
        <strain evidence="2 3">CBS 101075</strain>
    </source>
</reference>
<evidence type="ECO:0008006" key="4">
    <source>
        <dbReference type="Google" id="ProtNLM"/>
    </source>
</evidence>
<feature type="compositionally biased region" description="Low complexity" evidence="1">
    <location>
        <begin position="447"/>
        <end position="459"/>
    </location>
</feature>
<dbReference type="GeneID" id="39596774"/>
<feature type="compositionally biased region" description="Basic residues" evidence="1">
    <location>
        <begin position="565"/>
        <end position="575"/>
    </location>
</feature>
<feature type="compositionally biased region" description="Basic and acidic residues" evidence="1">
    <location>
        <begin position="502"/>
        <end position="516"/>
    </location>
</feature>
<feature type="compositionally biased region" description="Polar residues" evidence="1">
    <location>
        <begin position="419"/>
        <end position="428"/>
    </location>
</feature>
<feature type="compositionally biased region" description="Basic and acidic residues" evidence="1">
    <location>
        <begin position="327"/>
        <end position="342"/>
    </location>
</feature>
<feature type="region of interest" description="Disordered" evidence="1">
    <location>
        <begin position="494"/>
        <end position="517"/>
    </location>
</feature>
<protein>
    <recommendedName>
        <fullName evidence="4">DUF3824 domain-containing protein</fullName>
    </recommendedName>
</protein>
<feature type="compositionally biased region" description="Basic residues" evidence="1">
    <location>
        <begin position="165"/>
        <end position="176"/>
    </location>
</feature>
<feature type="compositionally biased region" description="Basic and acidic residues" evidence="1">
    <location>
        <begin position="367"/>
        <end position="387"/>
    </location>
</feature>
<gene>
    <name evidence="2" type="ORF">C8Q69DRAFT_333186</name>
</gene>